<name>A0A2A2H6N7_METBR</name>
<dbReference type="InterPro" id="IPR007547">
    <property type="entry name" value="UPF0248"/>
</dbReference>
<dbReference type="EMBL" id="LMVM01000012">
    <property type="protein sequence ID" value="PAV05079.1"/>
    <property type="molecule type" value="Genomic_DNA"/>
</dbReference>
<keyword evidence="4" id="KW-1185">Reference proteome</keyword>
<evidence type="ECO:0000313" key="3">
    <source>
        <dbReference type="EMBL" id="PAV05079.1"/>
    </source>
</evidence>
<gene>
    <name evidence="3" type="ORF">ASJ80_12340</name>
</gene>
<protein>
    <recommendedName>
        <fullName evidence="1">UPF0248 protein ASJ80_12340</fullName>
    </recommendedName>
</protein>
<organism evidence="3 4">
    <name type="scientific">Methanobacterium bryantii</name>
    <dbReference type="NCBI Taxonomy" id="2161"/>
    <lineage>
        <taxon>Archaea</taxon>
        <taxon>Methanobacteriati</taxon>
        <taxon>Methanobacteriota</taxon>
        <taxon>Methanomada group</taxon>
        <taxon>Methanobacteria</taxon>
        <taxon>Methanobacteriales</taxon>
        <taxon>Methanobacteriaceae</taxon>
        <taxon>Methanobacterium</taxon>
    </lineage>
</organism>
<evidence type="ECO:0000256" key="1">
    <source>
        <dbReference type="HAMAP-Rule" id="MF_01245"/>
    </source>
</evidence>
<comment type="similarity">
    <text evidence="1">Belongs to the UPF0248 family.</text>
</comment>
<dbReference type="OrthoDB" id="14794at2157"/>
<dbReference type="AlphaFoldDB" id="A0A2A2H6N7"/>
<dbReference type="Pfam" id="PF04457">
    <property type="entry name" value="MJ1316"/>
    <property type="match status" value="1"/>
</dbReference>
<dbReference type="HAMAP" id="MF_01245">
    <property type="entry name" value="UPF0248"/>
    <property type="match status" value="1"/>
</dbReference>
<reference evidence="3 4" key="1">
    <citation type="journal article" date="2017" name="BMC Genomics">
        <title>Genomic analysis of methanogenic archaea reveals a shift towards energy conservation.</title>
        <authorList>
            <person name="Gilmore S.P."/>
            <person name="Henske J.K."/>
            <person name="Sexton J.A."/>
            <person name="Solomon K.V."/>
            <person name="Seppala S."/>
            <person name="Yoo J.I."/>
            <person name="Huyett L.M."/>
            <person name="Pressman A."/>
            <person name="Cogan J.Z."/>
            <person name="Kivenson V."/>
            <person name="Peng X."/>
            <person name="Tan Y."/>
            <person name="Valentine D.L."/>
            <person name="O'Malley M.A."/>
        </authorList>
    </citation>
    <scope>NUCLEOTIDE SEQUENCE [LARGE SCALE GENOMIC DNA]</scope>
    <source>
        <strain evidence="3 4">M.o.H.</strain>
    </source>
</reference>
<accession>A0A2A2H6N7</accession>
<dbReference type="Proteomes" id="UP000217784">
    <property type="component" value="Unassembled WGS sequence"/>
</dbReference>
<evidence type="ECO:0000259" key="2">
    <source>
        <dbReference type="Pfam" id="PF04457"/>
    </source>
</evidence>
<comment type="caution">
    <text evidence="3">The sequence shown here is derived from an EMBL/GenBank/DDBJ whole genome shotgun (WGS) entry which is preliminary data.</text>
</comment>
<evidence type="ECO:0000313" key="4">
    <source>
        <dbReference type="Proteomes" id="UP000217784"/>
    </source>
</evidence>
<sequence>MVKNVLDMILWHPEMEIEKCKITYVHRGAPGNLKTIEGSCINKVERGFLILKEGTQIPCHRIVKIKCNNKVIWNK</sequence>
<feature type="domain" description="MJ1316 RNA cyclic group end recognition" evidence="2">
    <location>
        <begin position="2"/>
        <end position="75"/>
    </location>
</feature>
<proteinExistence type="inferred from homology"/>
<dbReference type="RefSeq" id="WP_069584823.1">
    <property type="nucleotide sequence ID" value="NZ_LMVM01000012.1"/>
</dbReference>
<dbReference type="InterPro" id="IPR040459">
    <property type="entry name" value="MJ1316"/>
</dbReference>